<evidence type="ECO:0000256" key="4">
    <source>
        <dbReference type="ARBA" id="ARBA00022982"/>
    </source>
</evidence>
<dbReference type="InterPro" id="IPR051269">
    <property type="entry name" value="Fe-S_cluster_ET"/>
</dbReference>
<evidence type="ECO:0000256" key="5">
    <source>
        <dbReference type="ARBA" id="ARBA00023004"/>
    </source>
</evidence>
<dbReference type="PROSITE" id="PS51379">
    <property type="entry name" value="4FE4S_FER_2"/>
    <property type="match status" value="1"/>
</dbReference>
<keyword evidence="6 8" id="KW-0411">Iron-sulfur</keyword>
<keyword evidence="11" id="KW-1185">Reference proteome</keyword>
<keyword evidence="2 8" id="KW-0813">Transport</keyword>
<evidence type="ECO:0000256" key="8">
    <source>
        <dbReference type="RuleBase" id="RU368020"/>
    </source>
</evidence>
<organism evidence="10 11">
    <name type="scientific">Mycobacterium innocens</name>
    <dbReference type="NCBI Taxonomy" id="2341083"/>
    <lineage>
        <taxon>Bacteria</taxon>
        <taxon>Bacillati</taxon>
        <taxon>Actinomycetota</taxon>
        <taxon>Actinomycetes</taxon>
        <taxon>Mycobacteriales</taxon>
        <taxon>Mycobacteriaceae</taxon>
        <taxon>Mycobacterium</taxon>
    </lineage>
</organism>
<dbReference type="RefSeq" id="WP_082274875.1">
    <property type="nucleotide sequence ID" value="NZ_UPHQ01000309.1"/>
</dbReference>
<reference evidence="10 11" key="1">
    <citation type="submission" date="2018-09" db="EMBL/GenBank/DDBJ databases">
        <authorList>
            <person name="Tagini F."/>
        </authorList>
    </citation>
    <scope>NUCLEOTIDE SEQUENCE [LARGE SCALE GENOMIC DNA]</scope>
    <source>
        <strain evidence="10 11">MK13</strain>
    </source>
</reference>
<dbReference type="AlphaFoldDB" id="A0A498QNS9"/>
<name>A0A498QNS9_9MYCO</name>
<evidence type="ECO:0000256" key="1">
    <source>
        <dbReference type="ARBA" id="ARBA00001927"/>
    </source>
</evidence>
<accession>A0A498QNS9</accession>
<dbReference type="PANTHER" id="PTHR36923">
    <property type="entry name" value="FERREDOXIN"/>
    <property type="match status" value="1"/>
</dbReference>
<dbReference type="InterPro" id="IPR017896">
    <property type="entry name" value="4Fe4S_Fe-S-bd"/>
</dbReference>
<keyword evidence="5 8" id="KW-0408">Iron</keyword>
<dbReference type="Proteomes" id="UP000267289">
    <property type="component" value="Unassembled WGS sequence"/>
</dbReference>
<keyword evidence="7" id="KW-0003">3Fe-4S</keyword>
<feature type="domain" description="4Fe-4S ferredoxin-type" evidence="9">
    <location>
        <begin position="1"/>
        <end position="29"/>
    </location>
</feature>
<dbReference type="Pfam" id="PF13459">
    <property type="entry name" value="Fer4_15"/>
    <property type="match status" value="1"/>
</dbReference>
<evidence type="ECO:0000259" key="9">
    <source>
        <dbReference type="PROSITE" id="PS51379"/>
    </source>
</evidence>
<comment type="function">
    <text evidence="8">Ferredoxins are iron-sulfur proteins that transfer electrons in a wide variety of metabolic reactions.</text>
</comment>
<dbReference type="Gene3D" id="3.30.70.20">
    <property type="match status" value="1"/>
</dbReference>
<dbReference type="GO" id="GO:0009055">
    <property type="term" value="F:electron transfer activity"/>
    <property type="evidence" value="ECO:0007669"/>
    <property type="project" value="UniProtKB-UniRule"/>
</dbReference>
<evidence type="ECO:0000313" key="10">
    <source>
        <dbReference type="EMBL" id="VBA45929.1"/>
    </source>
</evidence>
<dbReference type="GO" id="GO:0051538">
    <property type="term" value="F:3 iron, 4 sulfur cluster binding"/>
    <property type="evidence" value="ECO:0007669"/>
    <property type="project" value="UniProtKB-KW"/>
</dbReference>
<evidence type="ECO:0000256" key="6">
    <source>
        <dbReference type="ARBA" id="ARBA00023014"/>
    </source>
</evidence>
<protein>
    <recommendedName>
        <fullName evidence="8">Ferredoxin</fullName>
    </recommendedName>
</protein>
<dbReference type="GO" id="GO:0005506">
    <property type="term" value="F:iron ion binding"/>
    <property type="evidence" value="ECO:0007669"/>
    <property type="project" value="UniProtKB-UniRule"/>
</dbReference>
<dbReference type="PRINTS" id="PR00352">
    <property type="entry name" value="3FE4SFRDOXIN"/>
</dbReference>
<evidence type="ECO:0000256" key="2">
    <source>
        <dbReference type="ARBA" id="ARBA00022448"/>
    </source>
</evidence>
<sequence length="76" mass="8255">MKVWVDDQCCRGHGMCLTLCPEVFSLTDDGYAEAISPEAPAGFEAATREAIECCPEQAIRERCLDQPGRPSTPALP</sequence>
<keyword evidence="4 8" id="KW-0249">Electron transport</keyword>
<comment type="cofactor">
    <cofactor evidence="1">
        <name>[3Fe-4S] cluster</name>
        <dbReference type="ChEBI" id="CHEBI:21137"/>
    </cofactor>
</comment>
<dbReference type="OrthoDB" id="3215519at2"/>
<dbReference type="PANTHER" id="PTHR36923:SF3">
    <property type="entry name" value="FERREDOXIN"/>
    <property type="match status" value="1"/>
</dbReference>
<evidence type="ECO:0000256" key="7">
    <source>
        <dbReference type="ARBA" id="ARBA00023291"/>
    </source>
</evidence>
<dbReference type="EMBL" id="UPHQ01000309">
    <property type="protein sequence ID" value="VBA45929.1"/>
    <property type="molecule type" value="Genomic_DNA"/>
</dbReference>
<dbReference type="InterPro" id="IPR001080">
    <property type="entry name" value="3Fe4S_ferredoxin"/>
</dbReference>
<evidence type="ECO:0000256" key="3">
    <source>
        <dbReference type="ARBA" id="ARBA00022723"/>
    </source>
</evidence>
<proteinExistence type="predicted"/>
<dbReference type="SUPFAM" id="SSF54862">
    <property type="entry name" value="4Fe-4S ferredoxins"/>
    <property type="match status" value="1"/>
</dbReference>
<evidence type="ECO:0000313" key="11">
    <source>
        <dbReference type="Proteomes" id="UP000267289"/>
    </source>
</evidence>
<keyword evidence="3 8" id="KW-0479">Metal-binding</keyword>
<gene>
    <name evidence="10" type="ORF">LAUMK13_05564</name>
</gene>